<evidence type="ECO:0008006" key="3">
    <source>
        <dbReference type="Google" id="ProtNLM"/>
    </source>
</evidence>
<accession>A0AAV6LD27</accession>
<gene>
    <name evidence="1" type="ORF">RHGRI_005574</name>
</gene>
<dbReference type="Gene3D" id="2.170.150.80">
    <property type="entry name" value="NAC domain"/>
    <property type="match status" value="1"/>
</dbReference>
<protein>
    <recommendedName>
        <fullName evidence="3">NAC domain-containing protein</fullName>
    </recommendedName>
</protein>
<keyword evidence="2" id="KW-1185">Reference proteome</keyword>
<proteinExistence type="predicted"/>
<dbReference type="GO" id="GO:0003677">
    <property type="term" value="F:DNA binding"/>
    <property type="evidence" value="ECO:0007669"/>
    <property type="project" value="InterPro"/>
</dbReference>
<dbReference type="InterPro" id="IPR036093">
    <property type="entry name" value="NAC_dom_sf"/>
</dbReference>
<dbReference type="AlphaFoldDB" id="A0AAV6LD27"/>
<evidence type="ECO:0000313" key="1">
    <source>
        <dbReference type="EMBL" id="KAG5562882.1"/>
    </source>
</evidence>
<reference evidence="1" key="1">
    <citation type="submission" date="2020-08" db="EMBL/GenBank/DDBJ databases">
        <title>Plant Genome Project.</title>
        <authorList>
            <person name="Zhang R.-G."/>
        </authorList>
    </citation>
    <scope>NUCLEOTIDE SEQUENCE</scope>
    <source>
        <strain evidence="1">WSP0</strain>
        <tissue evidence="1">Leaf</tissue>
    </source>
</reference>
<organism evidence="1 2">
    <name type="scientific">Rhododendron griersonianum</name>
    <dbReference type="NCBI Taxonomy" id="479676"/>
    <lineage>
        <taxon>Eukaryota</taxon>
        <taxon>Viridiplantae</taxon>
        <taxon>Streptophyta</taxon>
        <taxon>Embryophyta</taxon>
        <taxon>Tracheophyta</taxon>
        <taxon>Spermatophyta</taxon>
        <taxon>Magnoliopsida</taxon>
        <taxon>eudicotyledons</taxon>
        <taxon>Gunneridae</taxon>
        <taxon>Pentapetalae</taxon>
        <taxon>asterids</taxon>
        <taxon>Ericales</taxon>
        <taxon>Ericaceae</taxon>
        <taxon>Ericoideae</taxon>
        <taxon>Rhodoreae</taxon>
        <taxon>Rhododendron</taxon>
    </lineage>
</organism>
<sequence length="440" mass="49811">MTVELLLKYLDKKITNEALPCGVVIKREIYGSGDKAPWQIFTDEEEDPWEICKTKDKKTDLWKTEGTIYVFTTLIKAGGKKIARIAGCGSWHGETAREDVKNDIAITIGIKRIDSKNTKISSRKRKNVEAALTDDDRAILKPAKRVRTDFLQEQKIECDIVAAPDTEVVPFSEELAVQDQSFIRSDGPKGLTLDQDFDEVFAYLNEQVATTDDDVIVPKSDKRVRTGLVEENKMDYDVVTAPEIEVAPFSEELFEQEQRFTMSNDTNELTVEELEAIWEQEEQDQSFIMSDGPNEFRLDDLDEGLVYLNEAVSIVEQHESLGLDYDYDYDDFGNISLTTVVPSGLALASSVPVPSETSEDYGQQYLNPSHLSALNLPNARNLWSDLFLAPSPMCSVSNSNIHVQQDPESIWQPQNMSWLETSVPQHAGEIDMLWNEVWDY</sequence>
<dbReference type="GO" id="GO:0006355">
    <property type="term" value="P:regulation of DNA-templated transcription"/>
    <property type="evidence" value="ECO:0007669"/>
    <property type="project" value="InterPro"/>
</dbReference>
<dbReference type="Proteomes" id="UP000823749">
    <property type="component" value="Chromosome 2"/>
</dbReference>
<comment type="caution">
    <text evidence="1">The sequence shown here is derived from an EMBL/GenBank/DDBJ whole genome shotgun (WGS) entry which is preliminary data.</text>
</comment>
<dbReference type="EMBL" id="JACTNZ010000002">
    <property type="protein sequence ID" value="KAG5562882.1"/>
    <property type="molecule type" value="Genomic_DNA"/>
</dbReference>
<name>A0AAV6LD27_9ERIC</name>
<evidence type="ECO:0000313" key="2">
    <source>
        <dbReference type="Proteomes" id="UP000823749"/>
    </source>
</evidence>